<dbReference type="STRING" id="1884261.A0A5C3QD15"/>
<dbReference type="GO" id="GO:0004856">
    <property type="term" value="F:D-xylulokinase activity"/>
    <property type="evidence" value="ECO:0007669"/>
    <property type="project" value="TreeGrafter"/>
</dbReference>
<dbReference type="OrthoDB" id="1728974at2759"/>
<evidence type="ECO:0000313" key="5">
    <source>
        <dbReference type="EMBL" id="TFK98058.1"/>
    </source>
</evidence>
<evidence type="ECO:0000256" key="1">
    <source>
        <dbReference type="ARBA" id="ARBA00009156"/>
    </source>
</evidence>
<evidence type="ECO:0000256" key="4">
    <source>
        <dbReference type="SAM" id="MobiDB-lite"/>
    </source>
</evidence>
<feature type="compositionally biased region" description="Low complexity" evidence="4">
    <location>
        <begin position="816"/>
        <end position="837"/>
    </location>
</feature>
<dbReference type="PANTHER" id="PTHR10196:SF57">
    <property type="entry name" value="XYLULOSE KINASE"/>
    <property type="match status" value="1"/>
</dbReference>
<feature type="compositionally biased region" description="Polar residues" evidence="4">
    <location>
        <begin position="655"/>
        <end position="664"/>
    </location>
</feature>
<evidence type="ECO:0000256" key="2">
    <source>
        <dbReference type="ARBA" id="ARBA00022679"/>
    </source>
</evidence>
<dbReference type="Proteomes" id="UP000305067">
    <property type="component" value="Unassembled WGS sequence"/>
</dbReference>
<protein>
    <recommendedName>
        <fullName evidence="7">Actin-like ATPase domain-containing protein</fullName>
    </recommendedName>
</protein>
<sequence length="892" mass="94845">MAAKHGGPSHFLGLELATDQLRASIVDENLHQVGAETIDFDSELPDYQTQGGIFTTPGDAFTTPVEMWVKALDLLLEKLHRNHDLSRIKSIGGSAQHALVWWKSTPLPSLSTLSAAVPLSTHFPAQSFSIPATPTQQDSSSHSHALMIQQLLGGPDAMAARVGTAAHPGLAAAQMLRVRETWGNEVWARTGRVQVASNFLCSLISGRWMPMVEAEACATGMWVHNGGYWDEGVMEIVGGSSQEGRRLRGWMGDVDVSGGARRASAVSRYLVDRYRFDPETIVTPFTSDYLCSYLSLCPSPHDAVFSFGPIDLMLTPAQNYIPNPMYNIVPHPVQESGERKRYIAVVTHRNADVARALVRDMYTKSWSAFDRLVAIVPPGGSIGLDDKLFSFWRLQPEAHPFSHIKGIFRFETGLKVNEFRDLRANPRCLLESQVLSFRVTWAHMLSTGVVTQPLTSSTGATSGTPSRNQSPSHSHPNSPGPHPGSPAYFSTSNSSTPQPHHPHHLAPHAQLHAYSQPSGPVAAPATKSNINALALGLPFDPYDPAPLPSRIVCTGAAANFPSIVNLLGDIFNSAVYVPNSQVEVAQVAPFRNSVTARASIGGAWIARWAWLRERGERGVAQTGQLAAGGFEEDVKRLLVKSWANGGLRAPGSQGTGSSLSSVHPTATGAPGLKPPGSGSSTPSYAASGSVRSRLGQSVLIEDDEEIDEVGDMAVGIGRLTTSMTGLGLSGDRNPHAHLGMVEGILPGQHRNPGAYNNMGLLHSYDSQRSLGGSTLGASSSSGSVNAMMRSLSSSTSSGLDSISTAYTSPDLSASGSGKFAGAADPANANPAAAPAPGTTTLTPISALPTGEKEAQVAWSKVAEADLDAFMCYASIVPEFCRLERTLIRVSQV</sequence>
<reference evidence="5 6" key="1">
    <citation type="journal article" date="2019" name="Nat. Ecol. Evol.">
        <title>Megaphylogeny resolves global patterns of mushroom evolution.</title>
        <authorList>
            <person name="Varga T."/>
            <person name="Krizsan K."/>
            <person name="Foldi C."/>
            <person name="Dima B."/>
            <person name="Sanchez-Garcia M."/>
            <person name="Sanchez-Ramirez S."/>
            <person name="Szollosi G.J."/>
            <person name="Szarkandi J.G."/>
            <person name="Papp V."/>
            <person name="Albert L."/>
            <person name="Andreopoulos W."/>
            <person name="Angelini C."/>
            <person name="Antonin V."/>
            <person name="Barry K.W."/>
            <person name="Bougher N.L."/>
            <person name="Buchanan P."/>
            <person name="Buyck B."/>
            <person name="Bense V."/>
            <person name="Catcheside P."/>
            <person name="Chovatia M."/>
            <person name="Cooper J."/>
            <person name="Damon W."/>
            <person name="Desjardin D."/>
            <person name="Finy P."/>
            <person name="Geml J."/>
            <person name="Haridas S."/>
            <person name="Hughes K."/>
            <person name="Justo A."/>
            <person name="Karasinski D."/>
            <person name="Kautmanova I."/>
            <person name="Kiss B."/>
            <person name="Kocsube S."/>
            <person name="Kotiranta H."/>
            <person name="LaButti K.M."/>
            <person name="Lechner B.E."/>
            <person name="Liimatainen K."/>
            <person name="Lipzen A."/>
            <person name="Lukacs Z."/>
            <person name="Mihaltcheva S."/>
            <person name="Morgado L.N."/>
            <person name="Niskanen T."/>
            <person name="Noordeloos M.E."/>
            <person name="Ohm R.A."/>
            <person name="Ortiz-Santana B."/>
            <person name="Ovrebo C."/>
            <person name="Racz N."/>
            <person name="Riley R."/>
            <person name="Savchenko A."/>
            <person name="Shiryaev A."/>
            <person name="Soop K."/>
            <person name="Spirin V."/>
            <person name="Szebenyi C."/>
            <person name="Tomsovsky M."/>
            <person name="Tulloss R.E."/>
            <person name="Uehling J."/>
            <person name="Grigoriev I.V."/>
            <person name="Vagvolgyi C."/>
            <person name="Papp T."/>
            <person name="Martin F.M."/>
            <person name="Miettinen O."/>
            <person name="Hibbett D.S."/>
            <person name="Nagy L.G."/>
        </authorList>
    </citation>
    <scope>NUCLEOTIDE SEQUENCE [LARGE SCALE GENOMIC DNA]</scope>
    <source>
        <strain evidence="5 6">CBS 309.79</strain>
    </source>
</reference>
<dbReference type="GO" id="GO:0005997">
    <property type="term" value="P:xylulose metabolic process"/>
    <property type="evidence" value="ECO:0007669"/>
    <property type="project" value="TreeGrafter"/>
</dbReference>
<organism evidence="5 6">
    <name type="scientific">Pterulicium gracile</name>
    <dbReference type="NCBI Taxonomy" id="1884261"/>
    <lineage>
        <taxon>Eukaryota</taxon>
        <taxon>Fungi</taxon>
        <taxon>Dikarya</taxon>
        <taxon>Basidiomycota</taxon>
        <taxon>Agaricomycotina</taxon>
        <taxon>Agaricomycetes</taxon>
        <taxon>Agaricomycetidae</taxon>
        <taxon>Agaricales</taxon>
        <taxon>Pleurotineae</taxon>
        <taxon>Pterulaceae</taxon>
        <taxon>Pterulicium</taxon>
    </lineage>
</organism>
<dbReference type="InterPro" id="IPR043129">
    <property type="entry name" value="ATPase_NBD"/>
</dbReference>
<accession>A0A5C3QD15</accession>
<feature type="region of interest" description="Disordered" evidence="4">
    <location>
        <begin position="816"/>
        <end position="847"/>
    </location>
</feature>
<gene>
    <name evidence="5" type="ORF">BDV98DRAFT_573408</name>
</gene>
<name>A0A5C3QD15_9AGAR</name>
<evidence type="ECO:0000313" key="6">
    <source>
        <dbReference type="Proteomes" id="UP000305067"/>
    </source>
</evidence>
<feature type="compositionally biased region" description="Low complexity" evidence="4">
    <location>
        <begin position="455"/>
        <end position="477"/>
    </location>
</feature>
<dbReference type="SUPFAM" id="SSF53067">
    <property type="entry name" value="Actin-like ATPase domain"/>
    <property type="match status" value="1"/>
</dbReference>
<evidence type="ECO:0000256" key="3">
    <source>
        <dbReference type="ARBA" id="ARBA00022777"/>
    </source>
</evidence>
<comment type="similarity">
    <text evidence="1">Belongs to the FGGY kinase family.</text>
</comment>
<dbReference type="Gene3D" id="3.30.420.40">
    <property type="match status" value="2"/>
</dbReference>
<evidence type="ECO:0008006" key="7">
    <source>
        <dbReference type="Google" id="ProtNLM"/>
    </source>
</evidence>
<keyword evidence="2" id="KW-0808">Transferase</keyword>
<dbReference type="PANTHER" id="PTHR10196">
    <property type="entry name" value="SUGAR KINASE"/>
    <property type="match status" value="1"/>
</dbReference>
<dbReference type="AlphaFoldDB" id="A0A5C3QD15"/>
<feature type="region of interest" description="Disordered" evidence="4">
    <location>
        <begin position="648"/>
        <end position="689"/>
    </location>
</feature>
<dbReference type="GO" id="GO:0005829">
    <property type="term" value="C:cytosol"/>
    <property type="evidence" value="ECO:0007669"/>
    <property type="project" value="TreeGrafter"/>
</dbReference>
<keyword evidence="3" id="KW-0418">Kinase</keyword>
<feature type="region of interest" description="Disordered" evidence="4">
    <location>
        <begin position="453"/>
        <end position="505"/>
    </location>
</feature>
<proteinExistence type="inferred from homology"/>
<feature type="compositionally biased region" description="Polar residues" evidence="4">
    <location>
        <begin position="677"/>
        <end position="689"/>
    </location>
</feature>
<dbReference type="EMBL" id="ML178842">
    <property type="protein sequence ID" value="TFK98058.1"/>
    <property type="molecule type" value="Genomic_DNA"/>
</dbReference>
<keyword evidence="6" id="KW-1185">Reference proteome</keyword>